<dbReference type="SUPFAM" id="SSF56672">
    <property type="entry name" value="DNA/RNA polymerases"/>
    <property type="match status" value="1"/>
</dbReference>
<sequence>MSLVLINSQMFRPSLWIVQELLKKRAVTHIRDPLRLISNLLLVAKKGSQPLNRFIPDNKFEMEGWMEIREAVFTGCYSARIDLQDAFLSIPIHEDSRPFLVFQWQQQTFCWSRLSFGLKTSPRVFTKLLKPVVANLRQEEITLIVYLDDFLLIADNPSRLSAHASRATTLLQSSGYTIFGSCALLPVLQVTYLGYVIDSTSMRLSVALDKRIQIKRDIHNILAATQVTLRDLYCILGKLNALTTIVRSVRYYCSSRARLVSTAIRGARGLDRRIQSVDDTRQDLLWWTEDLDLVASGPVRPPLRSL</sequence>
<dbReference type="RefSeq" id="XP_018496984.1">
    <property type="nucleotide sequence ID" value="XM_018641468.1"/>
</dbReference>
<dbReference type="KEGG" id="goe:108864943"/>
<dbReference type="GeneID" id="108864943"/>
<dbReference type="Proteomes" id="UP000694867">
    <property type="component" value="Unplaced"/>
</dbReference>
<dbReference type="Pfam" id="PF00078">
    <property type="entry name" value="RVT_1"/>
    <property type="match status" value="1"/>
</dbReference>
<proteinExistence type="predicted"/>
<evidence type="ECO:0000259" key="1">
    <source>
        <dbReference type="PROSITE" id="PS50878"/>
    </source>
</evidence>
<reference evidence="3" key="1">
    <citation type="submission" date="2025-08" db="UniProtKB">
        <authorList>
            <consortium name="RefSeq"/>
        </authorList>
    </citation>
    <scope>IDENTIFICATION</scope>
</reference>
<organism evidence="2 3">
    <name type="scientific">Galendromus occidentalis</name>
    <name type="common">western predatory mite</name>
    <dbReference type="NCBI Taxonomy" id="34638"/>
    <lineage>
        <taxon>Eukaryota</taxon>
        <taxon>Metazoa</taxon>
        <taxon>Ecdysozoa</taxon>
        <taxon>Arthropoda</taxon>
        <taxon>Chelicerata</taxon>
        <taxon>Arachnida</taxon>
        <taxon>Acari</taxon>
        <taxon>Parasitiformes</taxon>
        <taxon>Mesostigmata</taxon>
        <taxon>Gamasina</taxon>
        <taxon>Phytoseioidea</taxon>
        <taxon>Phytoseiidae</taxon>
        <taxon>Typhlodrominae</taxon>
        <taxon>Galendromus</taxon>
    </lineage>
</organism>
<dbReference type="PANTHER" id="PTHR33050:SF7">
    <property type="entry name" value="RIBONUCLEASE H"/>
    <property type="match status" value="1"/>
</dbReference>
<feature type="domain" description="Reverse transcriptase" evidence="1">
    <location>
        <begin position="1"/>
        <end position="197"/>
    </location>
</feature>
<keyword evidence="2" id="KW-1185">Reference proteome</keyword>
<dbReference type="GO" id="GO:0071897">
    <property type="term" value="P:DNA biosynthetic process"/>
    <property type="evidence" value="ECO:0007669"/>
    <property type="project" value="UniProtKB-ARBA"/>
</dbReference>
<dbReference type="PROSITE" id="PS50878">
    <property type="entry name" value="RT_POL"/>
    <property type="match status" value="1"/>
</dbReference>
<name>A0AAJ7L650_9ACAR</name>
<dbReference type="AlphaFoldDB" id="A0AAJ7L650"/>
<dbReference type="CDD" id="cd03714">
    <property type="entry name" value="RT_DIRS1"/>
    <property type="match status" value="1"/>
</dbReference>
<gene>
    <name evidence="3" type="primary">LOC108864943</name>
</gene>
<dbReference type="InterPro" id="IPR052055">
    <property type="entry name" value="Hepadnavirus_pol/RT"/>
</dbReference>
<protein>
    <submittedName>
        <fullName evidence="3">Uncharacterized protein LOC108864943</fullName>
    </submittedName>
</protein>
<dbReference type="Gene3D" id="3.30.70.270">
    <property type="match status" value="1"/>
</dbReference>
<accession>A0AAJ7L650</accession>
<evidence type="ECO:0000313" key="2">
    <source>
        <dbReference type="Proteomes" id="UP000694867"/>
    </source>
</evidence>
<dbReference type="PANTHER" id="PTHR33050">
    <property type="entry name" value="REVERSE TRANSCRIPTASE DOMAIN-CONTAINING PROTEIN"/>
    <property type="match status" value="1"/>
</dbReference>
<dbReference type="Gene3D" id="3.10.10.10">
    <property type="entry name" value="HIV Type 1 Reverse Transcriptase, subunit A, domain 1"/>
    <property type="match status" value="1"/>
</dbReference>
<dbReference type="InterPro" id="IPR043128">
    <property type="entry name" value="Rev_trsase/Diguanyl_cyclase"/>
</dbReference>
<dbReference type="InterPro" id="IPR000477">
    <property type="entry name" value="RT_dom"/>
</dbReference>
<dbReference type="InterPro" id="IPR043502">
    <property type="entry name" value="DNA/RNA_pol_sf"/>
</dbReference>
<evidence type="ECO:0000313" key="3">
    <source>
        <dbReference type="RefSeq" id="XP_018496984.1"/>
    </source>
</evidence>